<feature type="compositionally biased region" description="Polar residues" evidence="7">
    <location>
        <begin position="247"/>
        <end position="260"/>
    </location>
</feature>
<evidence type="ECO:0000259" key="8">
    <source>
        <dbReference type="PROSITE" id="PS50157"/>
    </source>
</evidence>
<feature type="compositionally biased region" description="Polar residues" evidence="7">
    <location>
        <begin position="155"/>
        <end position="168"/>
    </location>
</feature>
<dbReference type="SUPFAM" id="SSF57667">
    <property type="entry name" value="beta-beta-alpha zinc fingers"/>
    <property type="match status" value="1"/>
</dbReference>
<feature type="domain" description="C2H2-type" evidence="8">
    <location>
        <begin position="79"/>
        <end position="107"/>
    </location>
</feature>
<dbReference type="PANTHER" id="PTHR23215">
    <property type="entry name" value="ZINC FINGER PROTEIN 207"/>
    <property type="match status" value="1"/>
</dbReference>
<proteinExistence type="predicted"/>
<feature type="compositionally biased region" description="Pro residues" evidence="7">
    <location>
        <begin position="278"/>
        <end position="290"/>
    </location>
</feature>
<evidence type="ECO:0000256" key="5">
    <source>
        <dbReference type="ARBA" id="ARBA00023242"/>
    </source>
</evidence>
<dbReference type="CDD" id="cd20908">
    <property type="entry name" value="SUF4-like"/>
    <property type="match status" value="1"/>
</dbReference>
<feature type="domain" description="BED-type" evidence="9">
    <location>
        <begin position="50"/>
        <end position="109"/>
    </location>
</feature>
<dbReference type="SMART" id="SM00355">
    <property type="entry name" value="ZnF_C2H2"/>
    <property type="match status" value="2"/>
</dbReference>
<feature type="compositionally biased region" description="Low complexity" evidence="7">
    <location>
        <begin position="301"/>
        <end position="310"/>
    </location>
</feature>
<dbReference type="PROSITE" id="PS50808">
    <property type="entry name" value="ZF_BED"/>
    <property type="match status" value="1"/>
</dbReference>
<dbReference type="EMBL" id="CAJVRC010000900">
    <property type="protein sequence ID" value="CAG8909453.1"/>
    <property type="molecule type" value="Genomic_DNA"/>
</dbReference>
<dbReference type="AlphaFoldDB" id="A0A9W4P9W3"/>
<dbReference type="PROSITE" id="PS00028">
    <property type="entry name" value="ZINC_FINGER_C2H2_1"/>
    <property type="match status" value="1"/>
</dbReference>
<dbReference type="InterPro" id="IPR003656">
    <property type="entry name" value="Znf_BED"/>
</dbReference>
<keyword evidence="11" id="KW-1185">Reference proteome</keyword>
<dbReference type="InterPro" id="IPR013087">
    <property type="entry name" value="Znf_C2H2_type"/>
</dbReference>
<evidence type="ECO:0000256" key="1">
    <source>
        <dbReference type="ARBA" id="ARBA00004123"/>
    </source>
</evidence>
<dbReference type="OrthoDB" id="1306014at2759"/>
<name>A0A9W4P9W3_9EURO</name>
<evidence type="ECO:0000256" key="6">
    <source>
        <dbReference type="PROSITE-ProRule" id="PRU00042"/>
    </source>
</evidence>
<gene>
    <name evidence="10" type="ORF">PEGY_LOCUS10243</name>
</gene>
<feature type="compositionally biased region" description="Basic and acidic residues" evidence="7">
    <location>
        <begin position="173"/>
        <end position="194"/>
    </location>
</feature>
<keyword evidence="3 6" id="KW-0863">Zinc-finger</keyword>
<keyword evidence="5" id="KW-0539">Nucleus</keyword>
<sequence>MASFRMCDTPEQTSPPLQPHTSLRFSNHQITSACIDATMGKKRRGPSLEELLDRPWCYYCERDFDDLKILISHQKAKHFKCDNCNRRLNTAGGLSVHLSQVHKEQLTQVQNALPNRMGVDIEIFGMEGIPADVLKAHQQRVASQFQQAELDRQHATGNPPTGASSGGQPTKKPKLEPVSDLKKRLAEHKARRAEALAGGSSGDVTPASAVQSTPTPGGYVQSPPVAATPQYSYPQPYGGPPAGVTPHFSQTGSPVYSTYSPVGGQQVPGASPYTPSGYPSPFPAGLPAQPPVSYGAPPFPQQQQQQQQQQQPPPSDNRFTGLPAASNLPQRPAFAVPSVNAHEMQQMHMGHVPSPTPAAPGHSNGSSAQPTEHVSTPVDNQISGAANDVASKTEGISKPKKEKTKPAIRMVYNEDTLSPEEKMAQLPRYAYVPDRSTQTALGELPGNAVVGRIQESDTVLDTTH</sequence>
<accession>A0A9W4P9W3</accession>
<feature type="compositionally biased region" description="Polar residues" evidence="7">
    <location>
        <begin position="363"/>
        <end position="384"/>
    </location>
</feature>
<keyword evidence="2" id="KW-0479">Metal-binding</keyword>
<dbReference type="GO" id="GO:0008270">
    <property type="term" value="F:zinc ion binding"/>
    <property type="evidence" value="ECO:0007669"/>
    <property type="project" value="UniProtKB-KW"/>
</dbReference>
<dbReference type="Gene3D" id="3.30.160.60">
    <property type="entry name" value="Classic Zinc Finger"/>
    <property type="match status" value="1"/>
</dbReference>
<dbReference type="GO" id="GO:0005634">
    <property type="term" value="C:nucleus"/>
    <property type="evidence" value="ECO:0007669"/>
    <property type="project" value="UniProtKB-SubCell"/>
</dbReference>
<evidence type="ECO:0000313" key="10">
    <source>
        <dbReference type="EMBL" id="CAG8909453.1"/>
    </source>
</evidence>
<comment type="subcellular location">
    <subcellularLocation>
        <location evidence="1">Nucleus</location>
    </subcellularLocation>
</comment>
<dbReference type="GO" id="GO:0003677">
    <property type="term" value="F:DNA binding"/>
    <property type="evidence" value="ECO:0007669"/>
    <property type="project" value="InterPro"/>
</dbReference>
<dbReference type="InterPro" id="IPR036236">
    <property type="entry name" value="Znf_C2H2_sf"/>
</dbReference>
<evidence type="ECO:0000256" key="7">
    <source>
        <dbReference type="SAM" id="MobiDB-lite"/>
    </source>
</evidence>
<evidence type="ECO:0000313" key="11">
    <source>
        <dbReference type="Proteomes" id="UP001154252"/>
    </source>
</evidence>
<dbReference type="PROSITE" id="PS50157">
    <property type="entry name" value="ZINC_FINGER_C2H2_2"/>
    <property type="match status" value="1"/>
</dbReference>
<evidence type="ECO:0000259" key="9">
    <source>
        <dbReference type="PROSITE" id="PS50808"/>
    </source>
</evidence>
<keyword evidence="4" id="KW-0862">Zinc</keyword>
<reference evidence="10" key="1">
    <citation type="submission" date="2021-07" db="EMBL/GenBank/DDBJ databases">
        <authorList>
            <person name="Branca A.L. A."/>
        </authorList>
    </citation>
    <scope>NUCLEOTIDE SEQUENCE</scope>
</reference>
<dbReference type="PANTHER" id="PTHR23215:SF0">
    <property type="entry name" value="BUB3-INTERACTING AND GLEBS MOTIF-CONTAINING PROTEIN ZNF207"/>
    <property type="match status" value="1"/>
</dbReference>
<dbReference type="FunFam" id="3.30.160.60:FF:000354">
    <property type="entry name" value="C2H2 finger domain-containing protein"/>
    <property type="match status" value="1"/>
</dbReference>
<evidence type="ECO:0000256" key="2">
    <source>
        <dbReference type="ARBA" id="ARBA00022723"/>
    </source>
</evidence>
<comment type="caution">
    <text evidence="10">The sequence shown here is derived from an EMBL/GenBank/DDBJ whole genome shotgun (WGS) entry which is preliminary data.</text>
</comment>
<organism evidence="10 11">
    <name type="scientific">Penicillium egyptiacum</name>
    <dbReference type="NCBI Taxonomy" id="1303716"/>
    <lineage>
        <taxon>Eukaryota</taxon>
        <taxon>Fungi</taxon>
        <taxon>Dikarya</taxon>
        <taxon>Ascomycota</taxon>
        <taxon>Pezizomycotina</taxon>
        <taxon>Eurotiomycetes</taxon>
        <taxon>Eurotiomycetidae</taxon>
        <taxon>Eurotiales</taxon>
        <taxon>Aspergillaceae</taxon>
        <taxon>Penicillium</taxon>
    </lineage>
</organism>
<evidence type="ECO:0000256" key="4">
    <source>
        <dbReference type="ARBA" id="ARBA00022833"/>
    </source>
</evidence>
<evidence type="ECO:0000256" key="3">
    <source>
        <dbReference type="ARBA" id="ARBA00022771"/>
    </source>
</evidence>
<feature type="region of interest" description="Disordered" evidence="7">
    <location>
        <begin position="349"/>
        <end position="404"/>
    </location>
</feature>
<evidence type="ECO:0008006" key="12">
    <source>
        <dbReference type="Google" id="ProtNLM"/>
    </source>
</evidence>
<feature type="region of interest" description="Disordered" evidence="7">
    <location>
        <begin position="144"/>
        <end position="329"/>
    </location>
</feature>
<protein>
    <recommendedName>
        <fullName evidence="12">C2H2-type domain-containing protein</fullName>
    </recommendedName>
</protein>
<dbReference type="Proteomes" id="UP001154252">
    <property type="component" value="Unassembled WGS sequence"/>
</dbReference>